<sequence>MPKAQNEMEPPVYTDKELIKFVADFTKVGGAVTLNAGIFQEGRLGAKTIKQLKTLNESLKEEKRIRN</sequence>
<dbReference type="AlphaFoldDB" id="A0A939GFQ4"/>
<gene>
    <name evidence="1" type="ORF">J2I47_03535</name>
</gene>
<dbReference type="RefSeq" id="WP_207363152.1">
    <property type="nucleotide sequence ID" value="NZ_JAFMYV010000001.1"/>
</dbReference>
<reference evidence="1" key="1">
    <citation type="submission" date="2021-03" db="EMBL/GenBank/DDBJ databases">
        <title>Fibrella sp. HMF5335 genome sequencing and assembly.</title>
        <authorList>
            <person name="Kang H."/>
            <person name="Kim H."/>
            <person name="Bae S."/>
            <person name="Joh K."/>
        </authorList>
    </citation>
    <scope>NUCLEOTIDE SEQUENCE</scope>
    <source>
        <strain evidence="1">HMF5335</strain>
    </source>
</reference>
<evidence type="ECO:0000313" key="1">
    <source>
        <dbReference type="EMBL" id="MBO0935613.1"/>
    </source>
</evidence>
<proteinExistence type="predicted"/>
<keyword evidence="2" id="KW-1185">Reference proteome</keyword>
<evidence type="ECO:0000313" key="2">
    <source>
        <dbReference type="Proteomes" id="UP000664034"/>
    </source>
</evidence>
<name>A0A939GFQ4_9BACT</name>
<comment type="caution">
    <text evidence="1">The sequence shown here is derived from an EMBL/GenBank/DDBJ whole genome shotgun (WGS) entry which is preliminary data.</text>
</comment>
<organism evidence="1 2">
    <name type="scientific">Fibrella rubiginis</name>
    <dbReference type="NCBI Taxonomy" id="2817060"/>
    <lineage>
        <taxon>Bacteria</taxon>
        <taxon>Pseudomonadati</taxon>
        <taxon>Bacteroidota</taxon>
        <taxon>Cytophagia</taxon>
        <taxon>Cytophagales</taxon>
        <taxon>Spirosomataceae</taxon>
        <taxon>Fibrella</taxon>
    </lineage>
</organism>
<dbReference type="EMBL" id="JAFMYV010000001">
    <property type="protein sequence ID" value="MBO0935613.1"/>
    <property type="molecule type" value="Genomic_DNA"/>
</dbReference>
<protein>
    <submittedName>
        <fullName evidence="1">Uncharacterized protein</fullName>
    </submittedName>
</protein>
<accession>A0A939GFQ4</accession>
<dbReference type="Proteomes" id="UP000664034">
    <property type="component" value="Unassembled WGS sequence"/>
</dbReference>